<dbReference type="VEuPathDB" id="CryptoDB:Vbra_20213"/>
<name>A0A0G4ECV2_VITBC</name>
<dbReference type="AlphaFoldDB" id="A0A0G4ECV2"/>
<gene>
    <name evidence="1" type="ORF">Vbra_20213</name>
</gene>
<dbReference type="Proteomes" id="UP000041254">
    <property type="component" value="Unassembled WGS sequence"/>
</dbReference>
<keyword evidence="2" id="KW-1185">Reference proteome</keyword>
<dbReference type="EMBL" id="CDMY01000158">
    <property type="protein sequence ID" value="CEL93380.1"/>
    <property type="molecule type" value="Genomic_DNA"/>
</dbReference>
<organism evidence="1 2">
    <name type="scientific">Vitrella brassicaformis (strain CCMP3155)</name>
    <dbReference type="NCBI Taxonomy" id="1169540"/>
    <lineage>
        <taxon>Eukaryota</taxon>
        <taxon>Sar</taxon>
        <taxon>Alveolata</taxon>
        <taxon>Colpodellida</taxon>
        <taxon>Vitrellaceae</taxon>
        <taxon>Vitrella</taxon>
    </lineage>
</organism>
<evidence type="ECO:0000313" key="1">
    <source>
        <dbReference type="EMBL" id="CEL93380.1"/>
    </source>
</evidence>
<proteinExistence type="predicted"/>
<protein>
    <submittedName>
        <fullName evidence="1">Uncharacterized protein</fullName>
    </submittedName>
</protein>
<sequence length="210" mass="23344">MIAKSCLTEIDHVVSQWHPDWPFAYDEQLRKLMVVLAVQSQLTAYVWYMYVCVKEKERERQAAARGRPVTCRKPVEVTLPDRSTAVWRNADLSTEEAEEAEESAKQIFKAALDLVIGSRPSASVRTAFLPTPSQRHIRRSAVAADGLAALPLANKEETLLKTLLAGRLTLTSRINAMAHVDVPTAHYDYDGLLTPSEATPRCCDVPISSP</sequence>
<evidence type="ECO:0000313" key="2">
    <source>
        <dbReference type="Proteomes" id="UP000041254"/>
    </source>
</evidence>
<dbReference type="InParanoid" id="A0A0G4ECV2"/>
<accession>A0A0G4ECV2</accession>
<reference evidence="1 2" key="1">
    <citation type="submission" date="2014-11" db="EMBL/GenBank/DDBJ databases">
        <authorList>
            <person name="Zhu J."/>
            <person name="Qi W."/>
            <person name="Song R."/>
        </authorList>
    </citation>
    <scope>NUCLEOTIDE SEQUENCE [LARGE SCALE GENOMIC DNA]</scope>
</reference>